<organism evidence="2 3">
    <name type="scientific">Halorussus caseinilyticus</name>
    <dbReference type="NCBI Taxonomy" id="3034025"/>
    <lineage>
        <taxon>Archaea</taxon>
        <taxon>Methanobacteriati</taxon>
        <taxon>Methanobacteriota</taxon>
        <taxon>Stenosarchaea group</taxon>
        <taxon>Halobacteria</taxon>
        <taxon>Halobacteriales</taxon>
        <taxon>Haladaptataceae</taxon>
        <taxon>Halorussus</taxon>
    </lineage>
</organism>
<feature type="compositionally biased region" description="Basic and acidic residues" evidence="1">
    <location>
        <begin position="36"/>
        <end position="50"/>
    </location>
</feature>
<evidence type="ECO:0000256" key="1">
    <source>
        <dbReference type="SAM" id="MobiDB-lite"/>
    </source>
</evidence>
<gene>
    <name evidence="2" type="ORF">ACFQJ6_07725</name>
</gene>
<protein>
    <submittedName>
        <fullName evidence="2">Uncharacterized protein</fullName>
    </submittedName>
</protein>
<evidence type="ECO:0000313" key="3">
    <source>
        <dbReference type="Proteomes" id="UP001596407"/>
    </source>
</evidence>
<reference evidence="2 3" key="1">
    <citation type="journal article" date="2019" name="Int. J. Syst. Evol. Microbiol.">
        <title>The Global Catalogue of Microorganisms (GCM) 10K type strain sequencing project: providing services to taxonomists for standard genome sequencing and annotation.</title>
        <authorList>
            <consortium name="The Broad Institute Genomics Platform"/>
            <consortium name="The Broad Institute Genome Sequencing Center for Infectious Disease"/>
            <person name="Wu L."/>
            <person name="Ma J."/>
        </authorList>
    </citation>
    <scope>NUCLEOTIDE SEQUENCE [LARGE SCALE GENOMIC DNA]</scope>
    <source>
        <strain evidence="2 3">DT72</strain>
    </source>
</reference>
<dbReference type="RefSeq" id="WP_276282161.1">
    <property type="nucleotide sequence ID" value="NZ_CP119809.1"/>
</dbReference>
<comment type="caution">
    <text evidence="2">The sequence shown here is derived from an EMBL/GenBank/DDBJ whole genome shotgun (WGS) entry which is preliminary data.</text>
</comment>
<dbReference type="AlphaFoldDB" id="A0ABD5WLH9"/>
<proteinExistence type="predicted"/>
<evidence type="ECO:0000313" key="2">
    <source>
        <dbReference type="EMBL" id="MFC7080019.1"/>
    </source>
</evidence>
<dbReference type="GeneID" id="79303400"/>
<sequence>MTTLAGLAAIGVGMAFDAAENEDLHVTVDADEDEFRPDGADRPDDGEGQR</sequence>
<feature type="region of interest" description="Disordered" evidence="1">
    <location>
        <begin position="27"/>
        <end position="50"/>
    </location>
</feature>
<dbReference type="EMBL" id="JBHSZH010000005">
    <property type="protein sequence ID" value="MFC7080019.1"/>
    <property type="molecule type" value="Genomic_DNA"/>
</dbReference>
<name>A0ABD5WLH9_9EURY</name>
<dbReference type="Proteomes" id="UP001596407">
    <property type="component" value="Unassembled WGS sequence"/>
</dbReference>
<keyword evidence="3" id="KW-1185">Reference proteome</keyword>
<accession>A0ABD5WLH9</accession>